<dbReference type="SUPFAM" id="SSF52141">
    <property type="entry name" value="Uracil-DNA glycosylase-like"/>
    <property type="match status" value="1"/>
</dbReference>
<dbReference type="SMART" id="SM00986">
    <property type="entry name" value="UDG"/>
    <property type="match status" value="1"/>
</dbReference>
<evidence type="ECO:0000259" key="1">
    <source>
        <dbReference type="SMART" id="SM00986"/>
    </source>
</evidence>
<keyword evidence="3" id="KW-1185">Reference proteome</keyword>
<accession>A0ABR7XY56</accession>
<dbReference type="InterPro" id="IPR047124">
    <property type="entry name" value="HI_0220.2"/>
</dbReference>
<dbReference type="PANTHER" id="PTHR42160">
    <property type="entry name" value="URACIL-DNA GLYCOSYLASE SUPERFAMILY PROTEIN"/>
    <property type="match status" value="1"/>
</dbReference>
<dbReference type="PANTHER" id="PTHR42160:SF1">
    <property type="entry name" value="URACIL-DNA GLYCOSYLASE SUPERFAMILY PROTEIN"/>
    <property type="match status" value="1"/>
</dbReference>
<dbReference type="RefSeq" id="WP_190307169.1">
    <property type="nucleotide sequence ID" value="NZ_JACNYK010000001.1"/>
</dbReference>
<dbReference type="CDD" id="cd10033">
    <property type="entry name" value="UDG_like"/>
    <property type="match status" value="1"/>
</dbReference>
<proteinExistence type="predicted"/>
<protein>
    <submittedName>
        <fullName evidence="2">Uracil-DNA glycosylase family protein</fullName>
    </submittedName>
</protein>
<dbReference type="Pfam" id="PF03167">
    <property type="entry name" value="UDG"/>
    <property type="match status" value="1"/>
</dbReference>
<dbReference type="Gene3D" id="3.40.470.10">
    <property type="entry name" value="Uracil-DNA glycosylase-like domain"/>
    <property type="match status" value="1"/>
</dbReference>
<feature type="domain" description="Uracil-DNA glycosylase-like" evidence="1">
    <location>
        <begin position="25"/>
        <end position="182"/>
    </location>
</feature>
<name>A0ABR7XY56_9SPHI</name>
<sequence length="193" mass="22054">MEKILSEIRNCTVCQKFLPNLPRPIIQASSVSKIVIIGQAPGQKVQDSGIPWDDASGNNLREWLGVDKQTFYNEKFFALMPMGFCFPGTGKSGDLPPRPECAPLWHQQVLKSMTGIKLTLLIGQYAQKYYLKNSAKETLTETVKNYEAYLPNFIPLPHPSPRNNIWQKKNEWFKENLICVLQHKVESLGIYNR</sequence>
<dbReference type="InterPro" id="IPR005122">
    <property type="entry name" value="Uracil-DNA_glycosylase-like"/>
</dbReference>
<comment type="caution">
    <text evidence="2">The sequence shown here is derived from an EMBL/GenBank/DDBJ whole genome shotgun (WGS) entry which is preliminary data.</text>
</comment>
<dbReference type="InterPro" id="IPR036895">
    <property type="entry name" value="Uracil-DNA_glycosylase-like_sf"/>
</dbReference>
<dbReference type="EMBL" id="JACNYK010000001">
    <property type="protein sequence ID" value="MBD1423979.1"/>
    <property type="molecule type" value="Genomic_DNA"/>
</dbReference>
<gene>
    <name evidence="2" type="ORF">H8B17_00170</name>
</gene>
<dbReference type="Proteomes" id="UP000606494">
    <property type="component" value="Unassembled WGS sequence"/>
</dbReference>
<organism evidence="2 3">
    <name type="scientific">Sphingobacterium arenae</name>
    <dbReference type="NCBI Taxonomy" id="1280598"/>
    <lineage>
        <taxon>Bacteria</taxon>
        <taxon>Pseudomonadati</taxon>
        <taxon>Bacteroidota</taxon>
        <taxon>Sphingobacteriia</taxon>
        <taxon>Sphingobacteriales</taxon>
        <taxon>Sphingobacteriaceae</taxon>
        <taxon>Sphingobacterium</taxon>
    </lineage>
</organism>
<dbReference type="SMART" id="SM00987">
    <property type="entry name" value="UreE_C"/>
    <property type="match status" value="1"/>
</dbReference>
<evidence type="ECO:0000313" key="2">
    <source>
        <dbReference type="EMBL" id="MBD1423979.1"/>
    </source>
</evidence>
<evidence type="ECO:0000313" key="3">
    <source>
        <dbReference type="Proteomes" id="UP000606494"/>
    </source>
</evidence>
<reference evidence="2 3" key="1">
    <citation type="submission" date="2020-08" db="EMBL/GenBank/DDBJ databases">
        <title>Sphingobacterium sp. DN00404 isolated from aquaculture water.</title>
        <authorList>
            <person name="Zhang M."/>
        </authorList>
    </citation>
    <scope>NUCLEOTIDE SEQUENCE [LARGE SCALE GENOMIC DNA]</scope>
    <source>
        <strain evidence="2 3">KCTC 32294</strain>
    </source>
</reference>